<dbReference type="InterPro" id="IPR050174">
    <property type="entry name" value="Protocadherin/Cadherin-CA"/>
</dbReference>
<keyword evidence="5" id="KW-0106">Calcium</keyword>
<protein>
    <recommendedName>
        <fullName evidence="9">Cadherin domain-containing protein</fullName>
    </recommendedName>
</protein>
<feature type="transmembrane region" description="Helical" evidence="7">
    <location>
        <begin position="246"/>
        <end position="271"/>
    </location>
</feature>
<keyword evidence="7" id="KW-0472">Membrane</keyword>
<evidence type="ECO:0000256" key="1">
    <source>
        <dbReference type="ARBA" id="ARBA00004167"/>
    </source>
</evidence>
<dbReference type="AlphaFoldDB" id="A0A814HB82"/>
<evidence type="ECO:0000256" key="2">
    <source>
        <dbReference type="ARBA" id="ARBA00022692"/>
    </source>
</evidence>
<proteinExistence type="predicted"/>
<sequence length="432" mass="49131">MTIIYIFFLLISSVSSILLDIRYPQFFHQSLHDSAIEISEGKVSGSFIAFINLINDTNIILNEWILNTTNSDFKIQSNGISYVLINTQILDRERVDFYDFSIIAQHLIPSFEQISKNIRIRILDINDCTPTFNQTTYQVTFISNETSFTVTAFDCDEPNTENSRISYSLSNYQDLFRINESTGRIESIKTLQTYERYDIIVVARDHGKPSSLSSTTLVQIQLASTKSEPRNSSLWFQYEQNSRNMFLLAGILASCFVFLCLLICLICCINYKIKRRKQENFKEKKFSSTATINSTNDFQQTSVYDAINIFPNTYYLPVEQSTEFIDNRNNSNNNEISLQIPQSSSTTSSPISANDVGTKIGSDDGCYCSSDMSSEQSNNILLLNPSSLTLSSFKLSSKHVRFNENNNIDGVLKRFENLYGSQANTDHCASYV</sequence>
<name>A0A814HB82_9BILA</name>
<dbReference type="PANTHER" id="PTHR24028:SF146">
    <property type="entry name" value="CADHERIN 96CB, ISOFORM D-RELATED"/>
    <property type="match status" value="1"/>
</dbReference>
<dbReference type="InterPro" id="IPR015919">
    <property type="entry name" value="Cadherin-like_sf"/>
</dbReference>
<evidence type="ECO:0000259" key="9">
    <source>
        <dbReference type="PROSITE" id="PS50268"/>
    </source>
</evidence>
<dbReference type="EMBL" id="CAJNOM010000082">
    <property type="protein sequence ID" value="CAF1006798.1"/>
    <property type="molecule type" value="Genomic_DNA"/>
</dbReference>
<reference evidence="11" key="1">
    <citation type="submission" date="2021-02" db="EMBL/GenBank/DDBJ databases">
        <authorList>
            <person name="Nowell W R."/>
        </authorList>
    </citation>
    <scope>NUCLEOTIDE SEQUENCE</scope>
</reference>
<dbReference type="EMBL" id="CAJNOI010000055">
    <property type="protein sequence ID" value="CAF0958922.1"/>
    <property type="molecule type" value="Genomic_DNA"/>
</dbReference>
<evidence type="ECO:0000313" key="11">
    <source>
        <dbReference type="EMBL" id="CAF1006798.1"/>
    </source>
</evidence>
<dbReference type="CDD" id="cd11304">
    <property type="entry name" value="Cadherin_repeat"/>
    <property type="match status" value="2"/>
</dbReference>
<dbReference type="Pfam" id="PF00028">
    <property type="entry name" value="Cadherin"/>
    <property type="match status" value="1"/>
</dbReference>
<dbReference type="OrthoDB" id="6252479at2759"/>
<evidence type="ECO:0000256" key="5">
    <source>
        <dbReference type="PROSITE-ProRule" id="PRU00043"/>
    </source>
</evidence>
<comment type="subcellular location">
    <subcellularLocation>
        <location evidence="1">Membrane</location>
        <topology evidence="1">Single-pass membrane protein</topology>
    </subcellularLocation>
</comment>
<evidence type="ECO:0000256" key="3">
    <source>
        <dbReference type="ARBA" id="ARBA00022989"/>
    </source>
</evidence>
<feature type="domain" description="Cadherin" evidence="9">
    <location>
        <begin position="133"/>
        <end position="231"/>
    </location>
</feature>
<keyword evidence="4" id="KW-0325">Glycoprotein</keyword>
<dbReference type="PANTHER" id="PTHR24028">
    <property type="entry name" value="CADHERIN-87A"/>
    <property type="match status" value="1"/>
</dbReference>
<evidence type="ECO:0000313" key="10">
    <source>
        <dbReference type="EMBL" id="CAF0958922.1"/>
    </source>
</evidence>
<dbReference type="PROSITE" id="PS50268">
    <property type="entry name" value="CADHERIN_2"/>
    <property type="match status" value="2"/>
</dbReference>
<feature type="signal peptide" evidence="8">
    <location>
        <begin position="1"/>
        <end position="16"/>
    </location>
</feature>
<comment type="caution">
    <text evidence="11">The sequence shown here is derived from an EMBL/GenBank/DDBJ whole genome shotgun (WGS) entry which is preliminary data.</text>
</comment>
<keyword evidence="12" id="KW-1185">Reference proteome</keyword>
<evidence type="ECO:0000256" key="7">
    <source>
        <dbReference type="SAM" id="Phobius"/>
    </source>
</evidence>
<organism evidence="11 12">
    <name type="scientific">Adineta steineri</name>
    <dbReference type="NCBI Taxonomy" id="433720"/>
    <lineage>
        <taxon>Eukaryota</taxon>
        <taxon>Metazoa</taxon>
        <taxon>Spiralia</taxon>
        <taxon>Gnathifera</taxon>
        <taxon>Rotifera</taxon>
        <taxon>Eurotatoria</taxon>
        <taxon>Bdelloidea</taxon>
        <taxon>Adinetida</taxon>
        <taxon>Adinetidae</taxon>
        <taxon>Adineta</taxon>
    </lineage>
</organism>
<keyword evidence="8" id="KW-0732">Signal</keyword>
<feature type="region of interest" description="Disordered" evidence="6">
    <location>
        <begin position="335"/>
        <end position="354"/>
    </location>
</feature>
<dbReference type="GO" id="GO:0005509">
    <property type="term" value="F:calcium ion binding"/>
    <property type="evidence" value="ECO:0007669"/>
    <property type="project" value="UniProtKB-UniRule"/>
</dbReference>
<dbReference type="Proteomes" id="UP000663877">
    <property type="component" value="Unassembled WGS sequence"/>
</dbReference>
<feature type="domain" description="Cadherin" evidence="9">
    <location>
        <begin position="73"/>
        <end position="132"/>
    </location>
</feature>
<dbReference type="InterPro" id="IPR002126">
    <property type="entry name" value="Cadherin-like_dom"/>
</dbReference>
<evidence type="ECO:0000313" key="12">
    <source>
        <dbReference type="Proteomes" id="UP000663832"/>
    </source>
</evidence>
<gene>
    <name evidence="10" type="ORF">BJG266_LOCUS13637</name>
    <name evidence="11" type="ORF">QVE165_LOCUS15242</name>
</gene>
<feature type="compositionally biased region" description="Low complexity" evidence="6">
    <location>
        <begin position="335"/>
        <end position="352"/>
    </location>
</feature>
<evidence type="ECO:0000256" key="6">
    <source>
        <dbReference type="SAM" id="MobiDB-lite"/>
    </source>
</evidence>
<dbReference type="SUPFAM" id="SSF49313">
    <property type="entry name" value="Cadherin-like"/>
    <property type="match status" value="2"/>
</dbReference>
<accession>A0A814HB82</accession>
<dbReference type="Proteomes" id="UP000663832">
    <property type="component" value="Unassembled WGS sequence"/>
</dbReference>
<evidence type="ECO:0000256" key="4">
    <source>
        <dbReference type="ARBA" id="ARBA00023180"/>
    </source>
</evidence>
<keyword evidence="3 7" id="KW-1133">Transmembrane helix</keyword>
<feature type="chain" id="PRO_5036224635" description="Cadherin domain-containing protein" evidence="8">
    <location>
        <begin position="17"/>
        <end position="432"/>
    </location>
</feature>
<dbReference type="SMART" id="SM00112">
    <property type="entry name" value="CA"/>
    <property type="match status" value="2"/>
</dbReference>
<dbReference type="GO" id="GO:0007156">
    <property type="term" value="P:homophilic cell adhesion via plasma membrane adhesion molecules"/>
    <property type="evidence" value="ECO:0007669"/>
    <property type="project" value="InterPro"/>
</dbReference>
<dbReference type="GO" id="GO:0005886">
    <property type="term" value="C:plasma membrane"/>
    <property type="evidence" value="ECO:0007669"/>
    <property type="project" value="TreeGrafter"/>
</dbReference>
<evidence type="ECO:0000256" key="8">
    <source>
        <dbReference type="SAM" id="SignalP"/>
    </source>
</evidence>
<dbReference type="Gene3D" id="2.60.40.60">
    <property type="entry name" value="Cadherins"/>
    <property type="match status" value="2"/>
</dbReference>
<keyword evidence="2 7" id="KW-0812">Transmembrane</keyword>